<name>A0A0V1G4J9_TRIPS</name>
<evidence type="ECO:0000313" key="7">
    <source>
        <dbReference type="Proteomes" id="UP000054995"/>
    </source>
</evidence>
<evidence type="ECO:0000313" key="4">
    <source>
        <dbReference type="EMBL" id="KRZ46329.1"/>
    </source>
</evidence>
<accession>A0A0V1G4J9</accession>
<dbReference type="Proteomes" id="UP000054826">
    <property type="component" value="Unassembled WGS sequence"/>
</dbReference>
<evidence type="ECO:0000313" key="6">
    <source>
        <dbReference type="Proteomes" id="UP000054815"/>
    </source>
</evidence>
<evidence type="ECO:0000313" key="5">
    <source>
        <dbReference type="Proteomes" id="UP000054632"/>
    </source>
</evidence>
<evidence type="ECO:0000313" key="2">
    <source>
        <dbReference type="EMBL" id="KRY78683.1"/>
    </source>
</evidence>
<protein>
    <submittedName>
        <fullName evidence="3">Uncharacterized protein</fullName>
    </submittedName>
</protein>
<dbReference type="AlphaFoldDB" id="A0A0V1G4J9"/>
<evidence type="ECO:0000313" key="1">
    <source>
        <dbReference type="EMBL" id="KRX98038.1"/>
    </source>
</evidence>
<dbReference type="EMBL" id="JYDV01000001">
    <property type="protein sequence ID" value="KRZ46329.1"/>
    <property type="molecule type" value="Genomic_DNA"/>
</dbReference>
<dbReference type="EMBL" id="JYDU01000025">
    <property type="protein sequence ID" value="KRX98038.1"/>
    <property type="molecule type" value="Genomic_DNA"/>
</dbReference>
<proteinExistence type="predicted"/>
<dbReference type="Proteomes" id="UP000054632">
    <property type="component" value="Unassembled WGS sequence"/>
</dbReference>
<reference evidence="5 6" key="1">
    <citation type="submission" date="2015-01" db="EMBL/GenBank/DDBJ databases">
        <title>Evolution of Trichinella species and genotypes.</title>
        <authorList>
            <person name="Korhonen P.K."/>
            <person name="Edoardo P."/>
            <person name="Giuseppe L.R."/>
            <person name="Gasser R.B."/>
        </authorList>
    </citation>
    <scope>NUCLEOTIDE SEQUENCE [LARGE SCALE GENOMIC DNA]</scope>
    <source>
        <strain evidence="2">ISS13</strain>
        <strain evidence="1">ISS141</strain>
        <strain evidence="4">ISS176</strain>
        <strain evidence="3">ISS470</strain>
    </source>
</reference>
<sequence>MADDFKGSKIVDDEAAIWKARDIEAVVLIKRDVFPRVGQKITLGFHLLATFSKFKSLTKCFYINHKLNVMLFYDASYVKKAVSDCHLPVTNEVESAEQVFIDE</sequence>
<evidence type="ECO:0000313" key="3">
    <source>
        <dbReference type="EMBL" id="KRY93089.1"/>
    </source>
</evidence>
<dbReference type="EMBL" id="JYDR01000003">
    <property type="protein sequence ID" value="KRY78683.1"/>
    <property type="molecule type" value="Genomic_DNA"/>
</dbReference>
<dbReference type="Proteomes" id="UP000054995">
    <property type="component" value="Unassembled WGS sequence"/>
</dbReference>
<gene>
    <name evidence="2" type="ORF">T4A_2161</name>
    <name evidence="4" type="ORF">T4C_5506</name>
    <name evidence="3" type="ORF">T4D_9890</name>
    <name evidence="1" type="ORF">T4E_2953</name>
</gene>
<dbReference type="EMBL" id="JYDT01000004">
    <property type="protein sequence ID" value="KRY93089.1"/>
    <property type="molecule type" value="Genomic_DNA"/>
</dbReference>
<comment type="caution">
    <text evidence="3">The sequence shown here is derived from an EMBL/GenBank/DDBJ whole genome shotgun (WGS) entry which is preliminary data.</text>
</comment>
<keyword evidence="7" id="KW-1185">Reference proteome</keyword>
<organism evidence="3 7">
    <name type="scientific">Trichinella pseudospiralis</name>
    <name type="common">Parasitic roundworm</name>
    <dbReference type="NCBI Taxonomy" id="6337"/>
    <lineage>
        <taxon>Eukaryota</taxon>
        <taxon>Metazoa</taxon>
        <taxon>Ecdysozoa</taxon>
        <taxon>Nematoda</taxon>
        <taxon>Enoplea</taxon>
        <taxon>Dorylaimia</taxon>
        <taxon>Trichinellida</taxon>
        <taxon>Trichinellidae</taxon>
        <taxon>Trichinella</taxon>
    </lineage>
</organism>
<dbReference type="Proteomes" id="UP000054815">
    <property type="component" value="Unassembled WGS sequence"/>
</dbReference>